<name>A0A3B0ZRI5_9ZZZZ</name>
<keyword evidence="4" id="KW-0378">Hydrolase</keyword>
<dbReference type="AlphaFoldDB" id="A0A3B0ZRI5"/>
<evidence type="ECO:0000256" key="2">
    <source>
        <dbReference type="SAM" id="MobiDB-lite"/>
    </source>
</evidence>
<gene>
    <name evidence="4" type="ORF">MNBD_GAMMA18-2279</name>
</gene>
<protein>
    <submittedName>
        <fullName evidence="4">Murein hydrolase activator EnvC</fullName>
    </submittedName>
</protein>
<feature type="coiled-coil region" evidence="1">
    <location>
        <begin position="159"/>
        <end position="239"/>
    </location>
</feature>
<dbReference type="Gene3D" id="2.70.70.10">
    <property type="entry name" value="Glucose Permease (Domain IIA)"/>
    <property type="match status" value="1"/>
</dbReference>
<dbReference type="Pfam" id="PF01551">
    <property type="entry name" value="Peptidase_M23"/>
    <property type="match status" value="1"/>
</dbReference>
<dbReference type="SUPFAM" id="SSF51261">
    <property type="entry name" value="Duplicated hybrid motif"/>
    <property type="match status" value="1"/>
</dbReference>
<proteinExistence type="predicted"/>
<dbReference type="CDD" id="cd12797">
    <property type="entry name" value="M23_peptidase"/>
    <property type="match status" value="1"/>
</dbReference>
<reference evidence="4" key="1">
    <citation type="submission" date="2018-06" db="EMBL/GenBank/DDBJ databases">
        <authorList>
            <person name="Zhirakovskaya E."/>
        </authorList>
    </citation>
    <scope>NUCLEOTIDE SEQUENCE</scope>
</reference>
<dbReference type="Gene3D" id="6.10.250.3150">
    <property type="match status" value="1"/>
</dbReference>
<accession>A0A3B0ZRI5</accession>
<dbReference type="EMBL" id="UOFP01000300">
    <property type="protein sequence ID" value="VAW89957.1"/>
    <property type="molecule type" value="Genomic_DNA"/>
</dbReference>
<keyword evidence="1" id="KW-0175">Coiled coil</keyword>
<organism evidence="4">
    <name type="scientific">hydrothermal vent metagenome</name>
    <dbReference type="NCBI Taxonomy" id="652676"/>
    <lineage>
        <taxon>unclassified sequences</taxon>
        <taxon>metagenomes</taxon>
        <taxon>ecological metagenomes</taxon>
    </lineage>
</organism>
<evidence type="ECO:0000256" key="1">
    <source>
        <dbReference type="SAM" id="Coils"/>
    </source>
</evidence>
<feature type="domain" description="M23ase beta-sheet core" evidence="3">
    <location>
        <begin position="273"/>
        <end position="366"/>
    </location>
</feature>
<dbReference type="FunFam" id="2.70.70.10:FF:000003">
    <property type="entry name" value="Murein hydrolase activator EnvC"/>
    <property type="match status" value="1"/>
</dbReference>
<dbReference type="InterPro" id="IPR016047">
    <property type="entry name" value="M23ase_b-sheet_dom"/>
</dbReference>
<dbReference type="PANTHER" id="PTHR21666">
    <property type="entry name" value="PEPTIDASE-RELATED"/>
    <property type="match status" value="1"/>
</dbReference>
<dbReference type="PANTHER" id="PTHR21666:SF270">
    <property type="entry name" value="MUREIN HYDROLASE ACTIVATOR ENVC"/>
    <property type="match status" value="1"/>
</dbReference>
<feature type="region of interest" description="Disordered" evidence="2">
    <location>
        <begin position="67"/>
        <end position="93"/>
    </location>
</feature>
<dbReference type="InterPro" id="IPR050570">
    <property type="entry name" value="Cell_wall_metabolism_enzyme"/>
</dbReference>
<dbReference type="GO" id="GO:0004222">
    <property type="term" value="F:metalloendopeptidase activity"/>
    <property type="evidence" value="ECO:0007669"/>
    <property type="project" value="TreeGrafter"/>
</dbReference>
<dbReference type="InterPro" id="IPR011055">
    <property type="entry name" value="Dup_hybrid_motif"/>
</dbReference>
<feature type="compositionally biased region" description="Basic and acidic residues" evidence="2">
    <location>
        <begin position="75"/>
        <end position="84"/>
    </location>
</feature>
<evidence type="ECO:0000259" key="3">
    <source>
        <dbReference type="Pfam" id="PF01551"/>
    </source>
</evidence>
<sequence length="376" mass="42822">MLALAVLFILLPLTTVTANSDNQSRLEQIQTEIKKLRHEVDKTRETRKTAQQQLSRIEKHIGSLHQDLGKTQQQKKQEQQKIDRLNQQQAASKARSNKHLAILKKLIRLSHQQGKQGQLKLLLSQQDINAIGRNSHYLRHFNAAQIETINTLSSELKKLQTLEQQGRERQQQLIKTEQQLNKQQQQLNREQQQRKQLLSTINSQLRSKESQLRQLLENAKALEQLIQQIKAQDQQLLTQSTKFSTLKGKLPWPTNGKLSAKFGQPRNLGKLSWEGVVIDAPMGNNVRAVAEGNVVFADWIRGYGLLLIIDHGQEYLTLYGQNQSLNKQVGDTVEQNEVISTVGNSGGNSTPGLYFELRKKGKPINPQRWCRGSRPG</sequence>
<evidence type="ECO:0000313" key="4">
    <source>
        <dbReference type="EMBL" id="VAW89957.1"/>
    </source>
</evidence>